<dbReference type="Gene3D" id="3.40.50.300">
    <property type="entry name" value="P-loop containing nucleotide triphosphate hydrolases"/>
    <property type="match status" value="1"/>
</dbReference>
<dbReference type="PANTHER" id="PTHR30121:SF12">
    <property type="entry name" value="TYPE IV SECRETION SYSTEM PROTEIN CAGE"/>
    <property type="match status" value="1"/>
</dbReference>
<dbReference type="AlphaFoldDB" id="A0A8S0XK06"/>
<evidence type="ECO:0000313" key="8">
    <source>
        <dbReference type="EMBL" id="CAA9891710.1"/>
    </source>
</evidence>
<reference evidence="8 9" key="1">
    <citation type="submission" date="2020-02" db="EMBL/GenBank/DDBJ databases">
        <authorList>
            <person name="Hogendoorn C."/>
        </authorList>
    </citation>
    <scope>NUCLEOTIDE SEQUENCE [LARGE SCALE GENOMIC DNA]</scope>
    <source>
        <strain evidence="8">METHB21</strain>
    </source>
</reference>
<evidence type="ECO:0000256" key="3">
    <source>
        <dbReference type="ARBA" id="ARBA00022840"/>
    </source>
</evidence>
<dbReference type="InterPro" id="IPR027417">
    <property type="entry name" value="P-loop_NTPase"/>
</dbReference>
<organism evidence="8 9">
    <name type="scientific">Candidatus Methylobacter favarea</name>
    <dbReference type="NCBI Taxonomy" id="2707345"/>
    <lineage>
        <taxon>Bacteria</taxon>
        <taxon>Pseudomonadati</taxon>
        <taxon>Pseudomonadota</taxon>
        <taxon>Gammaproteobacteria</taxon>
        <taxon>Methylococcales</taxon>
        <taxon>Methylococcaceae</taxon>
        <taxon>Methylobacter</taxon>
    </lineage>
</organism>
<feature type="domain" description="CagE TrbE VirB component of type IV transporter system central" evidence="6">
    <location>
        <begin position="182"/>
        <end position="395"/>
    </location>
</feature>
<dbReference type="RefSeq" id="WP_174626549.1">
    <property type="nucleotide sequence ID" value="NZ_CADCXN010000079.1"/>
</dbReference>
<dbReference type="Gene3D" id="1.10.8.730">
    <property type="match status" value="1"/>
</dbReference>
<dbReference type="Proteomes" id="UP000494216">
    <property type="component" value="Unassembled WGS sequence"/>
</dbReference>
<dbReference type="Pfam" id="PF03135">
    <property type="entry name" value="CagE_TrbE_VirB"/>
    <property type="match status" value="1"/>
</dbReference>
<evidence type="ECO:0000259" key="6">
    <source>
        <dbReference type="Pfam" id="PF03135"/>
    </source>
</evidence>
<dbReference type="EMBL" id="CADCXN010000079">
    <property type="protein sequence ID" value="CAA9891710.1"/>
    <property type="molecule type" value="Genomic_DNA"/>
</dbReference>
<accession>A0A8S0XK06</accession>
<dbReference type="PANTHER" id="PTHR30121">
    <property type="entry name" value="UNCHARACTERIZED PROTEIN YJGR-RELATED"/>
    <property type="match status" value="1"/>
</dbReference>
<dbReference type="SUPFAM" id="SSF52540">
    <property type="entry name" value="P-loop containing nucleoside triphosphate hydrolases"/>
    <property type="match status" value="1"/>
</dbReference>
<gene>
    <name evidence="8" type="primary">virB</name>
    <name evidence="8" type="ORF">METHB2_490016</name>
</gene>
<dbReference type="GO" id="GO:0005524">
    <property type="term" value="F:ATP binding"/>
    <property type="evidence" value="ECO:0007669"/>
    <property type="project" value="UniProtKB-KW"/>
</dbReference>
<dbReference type="InterPro" id="IPR004346">
    <property type="entry name" value="CagE_TrbE_VirB"/>
</dbReference>
<evidence type="ECO:0000259" key="7">
    <source>
        <dbReference type="Pfam" id="PF19044"/>
    </source>
</evidence>
<keyword evidence="9" id="KW-1185">Reference proteome</keyword>
<evidence type="ECO:0000256" key="2">
    <source>
        <dbReference type="ARBA" id="ARBA00022741"/>
    </source>
</evidence>
<keyword evidence="3" id="KW-0067">ATP-binding</keyword>
<evidence type="ECO:0000256" key="5">
    <source>
        <dbReference type="ARBA" id="ARBA00023635"/>
    </source>
</evidence>
<dbReference type="InterPro" id="IPR043964">
    <property type="entry name" value="P-loop_TraG"/>
</dbReference>
<evidence type="ECO:0000313" key="9">
    <source>
        <dbReference type="Proteomes" id="UP000494216"/>
    </source>
</evidence>
<dbReference type="InterPro" id="IPR051162">
    <property type="entry name" value="T4SS_component"/>
</dbReference>
<evidence type="ECO:0000256" key="4">
    <source>
        <dbReference type="ARBA" id="ARBA00023026"/>
    </source>
</evidence>
<protein>
    <recommendedName>
        <fullName evidence="5">Type IV secretion system protein virB4</fullName>
    </recommendedName>
</protein>
<comment type="caution">
    <text evidence="8">The sequence shown here is derived from an EMBL/GenBank/DDBJ whole genome shotgun (WGS) entry which is preliminary data.</text>
</comment>
<dbReference type="InterPro" id="IPR018145">
    <property type="entry name" value="CagE_TrbE_VirB_cntrl_dom"/>
</dbReference>
<name>A0A8S0XK06_9GAMM</name>
<dbReference type="Pfam" id="PF19044">
    <property type="entry name" value="P-loop_TraG"/>
    <property type="match status" value="1"/>
</dbReference>
<keyword evidence="2" id="KW-0547">Nucleotide-binding</keyword>
<dbReference type="NCBIfam" id="TIGR00929">
    <property type="entry name" value="VirB4_CagE"/>
    <property type="match status" value="1"/>
</dbReference>
<evidence type="ECO:0000256" key="1">
    <source>
        <dbReference type="ARBA" id="ARBA00006512"/>
    </source>
</evidence>
<feature type="domain" description="TraG P-loop" evidence="7">
    <location>
        <begin position="463"/>
        <end position="752"/>
    </location>
</feature>
<keyword evidence="4" id="KW-0843">Virulence</keyword>
<comment type="similarity">
    <text evidence="1">Belongs to the TrbE/VirB4 family.</text>
</comment>
<proteinExistence type="inferred from homology"/>
<sequence length="836" mass="94626">MSALPDLKNYKALLREEAAALHIPYTIHINEHVVKTHNGYVMAFKLAGIGFENADDEQLNNWHERLNVFYRNLAKPNISLWQTVVRHREDAYPEGEFEPGFASDLNEKYRKRISQEILMVNDIYVSIVYRPQPGQVGKTAMSFLNRLNKDTPRQEQEEALEEMTKLQQHVMAALNRYDPEPLGLYKKGPHYYSTLLEYFGLLINGEWQRIALPRSPLNEVLATSRLSFGSEAIEYRSATETRVAAILGIKEYPTPSVVGMFNGLLKAPFSFILTQSFTFITKAAAQSLLVNQYHRMTNIGDLARSQTEDLATAIDQISGNEIVMGNHHFSLLIQGEPFEGVKEAENQPRLRELNTNVAWAKTVLGDTGMTVAREDLAIEAAFWAQLPGNFAHRTRLSPITSRNFAAMAPYHNYPVGRATGNHWGDAMAVLISNAKSNYYFSLHASDPKDAAGGNKKDVGHTSIYGQVGSGKTVLIGFLICMNQKLNTTQVIFDKDYGLEILIRALGGCYLPIQNKKPTGFNPLQLEPTPNNIEFMNQWIQQLAYHPDKPLSVRETKQITETINGLLAPEIDRKYRCLSRFVEFLEKQGAAATEGLYARLSKWCVSTGGEYAWVFDNENDIALQLMDKSPLIGFDVTDFIDNKTTRTPITMYLFHLTKELMDGRRLICWMDEFWKLLDDPTFQEFSKDGLKTARKKNGAFAFATQSIGDSLQSSISRDLVEQTSTKIFFPNDTARPEEYIDMLGLSEREYLLIKQELEPGSRQFLVKQGNSSVVCELDLKGFDFELDVISGRAHNVEIVRELIAEVGDNPADWLPLYQQNPHRKKTEKAEKTVIAVQ</sequence>